<evidence type="ECO:0000256" key="3">
    <source>
        <dbReference type="ARBA" id="ARBA00022912"/>
    </source>
</evidence>
<dbReference type="InterPro" id="IPR050438">
    <property type="entry name" value="LMW_PTPase"/>
</dbReference>
<dbReference type="GO" id="GO:0004725">
    <property type="term" value="F:protein tyrosine phosphatase activity"/>
    <property type="evidence" value="ECO:0007669"/>
    <property type="project" value="InterPro"/>
</dbReference>
<feature type="domain" description="Phosphotyrosine protein phosphatase I" evidence="5">
    <location>
        <begin position="1"/>
        <end position="196"/>
    </location>
</feature>
<dbReference type="Pfam" id="PF01451">
    <property type="entry name" value="LMWPc"/>
    <property type="match status" value="1"/>
</dbReference>
<dbReference type="InterPro" id="IPR036196">
    <property type="entry name" value="Ptyr_pPase_sf"/>
</dbReference>
<dbReference type="SUPFAM" id="SSF52788">
    <property type="entry name" value="Phosphotyrosine protein phosphatases I"/>
    <property type="match status" value="1"/>
</dbReference>
<dbReference type="Gene3D" id="3.40.50.2300">
    <property type="match status" value="1"/>
</dbReference>
<dbReference type="EMBL" id="FOOG01000008">
    <property type="protein sequence ID" value="SFF76158.1"/>
    <property type="molecule type" value="Genomic_DNA"/>
</dbReference>
<keyword evidence="3" id="KW-0904">Protein phosphatase</keyword>
<dbReference type="PANTHER" id="PTHR11717:SF31">
    <property type="entry name" value="LOW MOLECULAR WEIGHT PROTEIN-TYROSINE-PHOSPHATASE ETP-RELATED"/>
    <property type="match status" value="1"/>
</dbReference>
<evidence type="ECO:0000313" key="6">
    <source>
        <dbReference type="EMBL" id="SFF76158.1"/>
    </source>
</evidence>
<evidence type="ECO:0000256" key="1">
    <source>
        <dbReference type="ARBA" id="ARBA00011063"/>
    </source>
</evidence>
<dbReference type="CDD" id="cd16344">
    <property type="entry name" value="LMWPAP"/>
    <property type="match status" value="1"/>
</dbReference>
<dbReference type="PANTHER" id="PTHR11717">
    <property type="entry name" value="LOW MOLECULAR WEIGHT PROTEIN TYROSINE PHOSPHATASE"/>
    <property type="match status" value="1"/>
</dbReference>
<evidence type="ECO:0000256" key="2">
    <source>
        <dbReference type="ARBA" id="ARBA00022801"/>
    </source>
</evidence>
<reference evidence="7" key="1">
    <citation type="submission" date="2016-10" db="EMBL/GenBank/DDBJ databases">
        <authorList>
            <person name="Varghese N."/>
            <person name="Submissions S."/>
        </authorList>
    </citation>
    <scope>NUCLEOTIDE SEQUENCE [LARGE SCALE GENOMIC DNA]</scope>
    <source>
        <strain evidence="7">FP5</strain>
    </source>
</reference>
<dbReference type="AlphaFoldDB" id="A0A1I2LCB6"/>
<name>A0A1I2LCB6_9BACI</name>
<accession>A0A1I2LCB6</accession>
<gene>
    <name evidence="6" type="ORF">SAMN05216353_10865</name>
</gene>
<dbReference type="Proteomes" id="UP000198897">
    <property type="component" value="Unassembled WGS sequence"/>
</dbReference>
<proteinExistence type="inferred from homology"/>
<dbReference type="InterPro" id="IPR023485">
    <property type="entry name" value="Ptyr_pPase"/>
</dbReference>
<evidence type="ECO:0000259" key="5">
    <source>
        <dbReference type="SMART" id="SM00226"/>
    </source>
</evidence>
<evidence type="ECO:0000256" key="4">
    <source>
        <dbReference type="PIRSR" id="PIRSR617867-1"/>
    </source>
</evidence>
<feature type="active site" description="Nucleophile" evidence="4">
    <location>
        <position position="13"/>
    </location>
</feature>
<dbReference type="RefSeq" id="WP_089751311.1">
    <property type="nucleotide sequence ID" value="NZ_FOOG01000008.1"/>
</dbReference>
<protein>
    <submittedName>
        <fullName evidence="6">Protein-tyrosine phosphatase</fullName>
    </submittedName>
</protein>
<sequence length="202" mass="23231">MNILFVCTGNTCRSPMAEALLKAKLSTIEARSAGIFAGEGEPMSKNTELVLREWKFDIAHKTSSVTAELLEWADLVLTMTDRHKQTLAIQYPDYQDKYFTLKEYVLIDENKWQKLKELYAKFEEKRSSILSHTANLSDEEMEEKLLTDLKSEIKQIEEIENSIPDINIIDPFGGNLDAYRTTRDELDKYIELLVKRLNGTSS</sequence>
<dbReference type="OrthoDB" id="9784339at2"/>
<comment type="similarity">
    <text evidence="1">Belongs to the low molecular weight phosphotyrosine protein phosphatase family.</text>
</comment>
<keyword evidence="7" id="KW-1185">Reference proteome</keyword>
<organism evidence="6 7">
    <name type="scientific">Halobacillus alkaliphilus</name>
    <dbReference type="NCBI Taxonomy" id="396056"/>
    <lineage>
        <taxon>Bacteria</taxon>
        <taxon>Bacillati</taxon>
        <taxon>Bacillota</taxon>
        <taxon>Bacilli</taxon>
        <taxon>Bacillales</taxon>
        <taxon>Bacillaceae</taxon>
        <taxon>Halobacillus</taxon>
    </lineage>
</organism>
<dbReference type="PRINTS" id="PR00719">
    <property type="entry name" value="LMWPTPASE"/>
</dbReference>
<dbReference type="SMART" id="SM00226">
    <property type="entry name" value="LMWPc"/>
    <property type="match status" value="1"/>
</dbReference>
<evidence type="ECO:0000313" key="7">
    <source>
        <dbReference type="Proteomes" id="UP000198897"/>
    </source>
</evidence>
<feature type="active site" description="Nucleophile" evidence="4">
    <location>
        <position position="7"/>
    </location>
</feature>
<keyword evidence="2" id="KW-0378">Hydrolase</keyword>
<dbReference type="InterPro" id="IPR017867">
    <property type="entry name" value="Tyr_phospatase_low_mol_wt"/>
</dbReference>